<organism evidence="2 3">
    <name type="scientific">Chromohalobacter beijerinckii</name>
    <dbReference type="NCBI Taxonomy" id="86179"/>
    <lineage>
        <taxon>Bacteria</taxon>
        <taxon>Pseudomonadati</taxon>
        <taxon>Pseudomonadota</taxon>
        <taxon>Gammaproteobacteria</taxon>
        <taxon>Oceanospirillales</taxon>
        <taxon>Halomonadaceae</taxon>
        <taxon>Chromohalobacter</taxon>
    </lineage>
</organism>
<keyword evidence="3" id="KW-1185">Reference proteome</keyword>
<dbReference type="Proteomes" id="UP001596015">
    <property type="component" value="Unassembled WGS sequence"/>
</dbReference>
<reference evidence="3" key="1">
    <citation type="journal article" date="2019" name="Int. J. Syst. Evol. Microbiol.">
        <title>The Global Catalogue of Microorganisms (GCM) 10K type strain sequencing project: providing services to taxonomists for standard genome sequencing and annotation.</title>
        <authorList>
            <consortium name="The Broad Institute Genomics Platform"/>
            <consortium name="The Broad Institute Genome Sequencing Center for Infectious Disease"/>
            <person name="Wu L."/>
            <person name="Ma J."/>
        </authorList>
    </citation>
    <scope>NUCLEOTIDE SEQUENCE [LARGE SCALE GENOMIC DNA]</scope>
    <source>
        <strain evidence="3">CCUG 49679</strain>
    </source>
</reference>
<comment type="caution">
    <text evidence="2">The sequence shown here is derived from an EMBL/GenBank/DDBJ whole genome shotgun (WGS) entry which is preliminary data.</text>
</comment>
<gene>
    <name evidence="2" type="ORF">ACFO0E_06475</name>
</gene>
<proteinExistence type="predicted"/>
<accession>A0ABV8XB22</accession>
<feature type="region of interest" description="Disordered" evidence="1">
    <location>
        <begin position="1"/>
        <end position="20"/>
    </location>
</feature>
<protein>
    <recommendedName>
        <fullName evidence="4">ParB-like nuclease domain-containing protein</fullName>
    </recommendedName>
</protein>
<evidence type="ECO:0000256" key="1">
    <source>
        <dbReference type="SAM" id="MobiDB-lite"/>
    </source>
</evidence>
<dbReference type="RefSeq" id="WP_246942616.1">
    <property type="nucleotide sequence ID" value="NZ_JAKGAK010000028.1"/>
</dbReference>
<sequence>MRPLLPMKRRLPKAPAGDPAFAPLEDPRMYWPVQRARLSKTVREGAQSLGVPVECGLLRLWQHNLPGAAWVERIGLPRRAVELTLGDKLVLHVNPNNLVRATHWQGWPYKYRPTSSAFIWDGEWDLRRGDLRTSSRARFIADIDAHRDDLAQSEAFAKYMARLKAGKPWSSHQQGILLDSEARILTFLRVYLSFMDDMAARGFDSTRGKDMLGVAVTREGRLLKINRGLHRLAMAQHLGLPSVPVMVKAVHRQWWERVTQGTVGHVAWQRTCGELPTCIPEMEAGPLDPIES</sequence>
<dbReference type="EMBL" id="JBHSEO010000043">
    <property type="protein sequence ID" value="MFC4416054.1"/>
    <property type="molecule type" value="Genomic_DNA"/>
</dbReference>
<evidence type="ECO:0000313" key="2">
    <source>
        <dbReference type="EMBL" id="MFC4416054.1"/>
    </source>
</evidence>
<name>A0ABV8XB22_9GAMM</name>
<evidence type="ECO:0008006" key="4">
    <source>
        <dbReference type="Google" id="ProtNLM"/>
    </source>
</evidence>
<evidence type="ECO:0000313" key="3">
    <source>
        <dbReference type="Proteomes" id="UP001596015"/>
    </source>
</evidence>